<organism evidence="1">
    <name type="scientific">uncultured Sulfurovum sp</name>
    <dbReference type="NCBI Taxonomy" id="269237"/>
    <lineage>
        <taxon>Bacteria</taxon>
        <taxon>Pseudomonadati</taxon>
        <taxon>Campylobacterota</taxon>
        <taxon>Epsilonproteobacteria</taxon>
        <taxon>Campylobacterales</taxon>
        <taxon>Sulfurovaceae</taxon>
        <taxon>Sulfurovum</taxon>
        <taxon>environmental samples</taxon>
    </lineage>
</organism>
<dbReference type="InterPro" id="IPR049708">
    <property type="entry name" value="PP0621-like"/>
</dbReference>
<dbReference type="EMBL" id="CACVAZ010000040">
    <property type="protein sequence ID" value="CAA6807543.1"/>
    <property type="molecule type" value="Genomic_DNA"/>
</dbReference>
<gene>
    <name evidence="1" type="ORF">HELGO_WM34350</name>
</gene>
<name>A0A6S6SCA7_9BACT</name>
<dbReference type="AlphaFoldDB" id="A0A6S6SCA7"/>
<evidence type="ECO:0008006" key="2">
    <source>
        <dbReference type="Google" id="ProtNLM"/>
    </source>
</evidence>
<accession>A0A6S6SCA7</accession>
<proteinExistence type="predicted"/>
<sequence length="78" mass="8779">MWLKVIFIGIILVFIYRLVGGKIPFIDKPEAPKEGEHDFGKIEATSECATCGTYITEADAIIYQKKSYCSNDCLEKSK</sequence>
<reference evidence="1" key="1">
    <citation type="submission" date="2020-01" db="EMBL/GenBank/DDBJ databases">
        <authorList>
            <person name="Meier V. D."/>
            <person name="Meier V D."/>
        </authorList>
    </citation>
    <scope>NUCLEOTIDE SEQUENCE</scope>
    <source>
        <strain evidence="1">HLG_WM_MAG_02</strain>
    </source>
</reference>
<dbReference type="NCBIfam" id="NF041023">
    <property type="entry name" value="PP0621_fam"/>
    <property type="match status" value="1"/>
</dbReference>
<evidence type="ECO:0000313" key="1">
    <source>
        <dbReference type="EMBL" id="CAA6807543.1"/>
    </source>
</evidence>
<protein>
    <recommendedName>
        <fullName evidence="2">Prokaryotic metallothionein family protein</fullName>
    </recommendedName>
</protein>